<dbReference type="EC" id="2.4.1.-" evidence="13"/>
<comment type="function">
    <text evidence="12 13">Mannosyltransferase involved in glycosylphosphatidylinositol-anchor biosynthesis. Transfers the first alpha-1,4-mannose to GlcN-acyl-PI during GPI precursor assembly. Required for cell wall integrity.</text>
</comment>
<evidence type="ECO:0000256" key="1">
    <source>
        <dbReference type="ARBA" id="ARBA00004477"/>
    </source>
</evidence>
<dbReference type="Pfam" id="PF05007">
    <property type="entry name" value="Mannosyl_trans"/>
    <property type="match status" value="1"/>
</dbReference>
<organism evidence="14 15">
    <name type="scientific">Conidiobolus coronatus (strain ATCC 28846 / CBS 209.66 / NRRL 28638)</name>
    <name type="common">Delacroixia coronata</name>
    <dbReference type="NCBI Taxonomy" id="796925"/>
    <lineage>
        <taxon>Eukaryota</taxon>
        <taxon>Fungi</taxon>
        <taxon>Fungi incertae sedis</taxon>
        <taxon>Zoopagomycota</taxon>
        <taxon>Entomophthoromycotina</taxon>
        <taxon>Entomophthoromycetes</taxon>
        <taxon>Entomophthorales</taxon>
        <taxon>Ancylistaceae</taxon>
        <taxon>Conidiobolus</taxon>
    </lineage>
</organism>
<keyword evidence="8 13" id="KW-0812">Transmembrane</keyword>
<keyword evidence="5 13" id="KW-0337">GPI-anchor biosynthesis</keyword>
<evidence type="ECO:0000256" key="3">
    <source>
        <dbReference type="ARBA" id="ARBA00011071"/>
    </source>
</evidence>
<dbReference type="PANTHER" id="PTHR12886">
    <property type="entry name" value="PIG-M MANNOSYLTRANSFERASE"/>
    <property type="match status" value="1"/>
</dbReference>
<keyword evidence="6 13" id="KW-0328">Glycosyltransferase</keyword>
<dbReference type="Proteomes" id="UP000070444">
    <property type="component" value="Unassembled WGS sequence"/>
</dbReference>
<name>A0A137PFX6_CONC2</name>
<feature type="transmembrane region" description="Helical" evidence="13">
    <location>
        <begin position="258"/>
        <end position="279"/>
    </location>
</feature>
<evidence type="ECO:0000256" key="13">
    <source>
        <dbReference type="RuleBase" id="RU365064"/>
    </source>
</evidence>
<evidence type="ECO:0000256" key="4">
    <source>
        <dbReference type="ARBA" id="ARBA00013797"/>
    </source>
</evidence>
<feature type="transmembrane region" description="Helical" evidence="13">
    <location>
        <begin position="357"/>
        <end position="380"/>
    </location>
</feature>
<feature type="transmembrane region" description="Helical" evidence="13">
    <location>
        <begin position="201"/>
        <end position="220"/>
    </location>
</feature>
<gene>
    <name evidence="14" type="ORF">CONCODRAFT_81153</name>
</gene>
<evidence type="ECO:0000256" key="11">
    <source>
        <dbReference type="ARBA" id="ARBA00023136"/>
    </source>
</evidence>
<proteinExistence type="inferred from homology"/>
<evidence type="ECO:0000256" key="9">
    <source>
        <dbReference type="ARBA" id="ARBA00022824"/>
    </source>
</evidence>
<dbReference type="InterPro" id="IPR007704">
    <property type="entry name" value="PIG-M"/>
</dbReference>
<evidence type="ECO:0000313" key="14">
    <source>
        <dbReference type="EMBL" id="KXN73899.1"/>
    </source>
</evidence>
<feature type="transmembrane region" description="Helical" evidence="13">
    <location>
        <begin position="329"/>
        <end position="350"/>
    </location>
</feature>
<sequence length="399" mass="46616">MIINNYYFKSLNLFLLALTLRLILLTWGYYQDEYSEVPYTDVDYKVITDGAKFLFEGKSPYLRSTYRYTPLLAYLVTPNHFINPNFGKWIFSLSDLICGYLLIKLGTIREPNIQRVNRIVGLTWLLNPFVATISTRGNCESVLILLILSSFYYFLNNKFIKGSILFGLSVQFKLYPVIYSVALLVLPSGCHSLINTTRIELFLYSAATFFLLNAIFYLQFGSEFLEHTYFYHVTRKDHRHNFSIWFLPLYLTYNKSSIVQALISFVPQLASIIAVALVLREDLIISSFLQTFLFVAFNKVSTSQYFIWYLALLPLVILQLKSNISKRPLLIGLVNWIISQLTWLGFAYLLEFKSKPTFIFIWIASIWFFLSHIYICVELLKSYTYLPLYLEGKLTKIKY</sequence>
<evidence type="ECO:0000256" key="6">
    <source>
        <dbReference type="ARBA" id="ARBA00022676"/>
    </source>
</evidence>
<feature type="transmembrane region" description="Helical" evidence="13">
    <location>
        <begin position="174"/>
        <end position="194"/>
    </location>
</feature>
<keyword evidence="7 13" id="KW-0808">Transferase</keyword>
<feature type="transmembrane region" description="Helical" evidence="13">
    <location>
        <begin position="291"/>
        <end position="317"/>
    </location>
</feature>
<dbReference type="OMA" id="LINCWIL"/>
<dbReference type="PANTHER" id="PTHR12886:SF0">
    <property type="entry name" value="GPI MANNOSYLTRANSFERASE 1"/>
    <property type="match status" value="1"/>
</dbReference>
<evidence type="ECO:0000256" key="7">
    <source>
        <dbReference type="ARBA" id="ARBA00022679"/>
    </source>
</evidence>
<dbReference type="UniPathway" id="UPA00196"/>
<keyword evidence="11 13" id="KW-0472">Membrane</keyword>
<dbReference type="OrthoDB" id="1741594at2759"/>
<dbReference type="STRING" id="796925.A0A137PFX6"/>
<keyword evidence="9 13" id="KW-0256">Endoplasmic reticulum</keyword>
<dbReference type="GO" id="GO:0006506">
    <property type="term" value="P:GPI anchor biosynthetic process"/>
    <property type="evidence" value="ECO:0007669"/>
    <property type="project" value="UniProtKB-UniPathway"/>
</dbReference>
<comment type="subcellular location">
    <subcellularLocation>
        <location evidence="1 13">Endoplasmic reticulum membrane</location>
        <topology evidence="1 13">Multi-pass membrane protein</topology>
    </subcellularLocation>
</comment>
<evidence type="ECO:0000313" key="15">
    <source>
        <dbReference type="Proteomes" id="UP000070444"/>
    </source>
</evidence>
<evidence type="ECO:0000256" key="12">
    <source>
        <dbReference type="ARBA" id="ARBA00025399"/>
    </source>
</evidence>
<feature type="transmembrane region" description="Helical" evidence="13">
    <location>
        <begin position="124"/>
        <end position="154"/>
    </location>
</feature>
<comment type="similarity">
    <text evidence="3 13">Belongs to the PIGM family.</text>
</comment>
<dbReference type="GO" id="GO:1990529">
    <property type="term" value="C:glycosylphosphatidylinositol-mannosyltransferase I complex"/>
    <property type="evidence" value="ECO:0007669"/>
    <property type="project" value="EnsemblFungi"/>
</dbReference>
<keyword evidence="15" id="KW-1185">Reference proteome</keyword>
<keyword evidence="10 13" id="KW-1133">Transmembrane helix</keyword>
<dbReference type="AlphaFoldDB" id="A0A137PFX6"/>
<feature type="transmembrane region" description="Helical" evidence="13">
    <location>
        <begin position="12"/>
        <end position="30"/>
    </location>
</feature>
<evidence type="ECO:0000256" key="2">
    <source>
        <dbReference type="ARBA" id="ARBA00004687"/>
    </source>
</evidence>
<protein>
    <recommendedName>
        <fullName evidence="4 13">GPI mannosyltransferase 1</fullName>
        <ecNumber evidence="13">2.4.1.-</ecNumber>
    </recommendedName>
    <alternativeName>
        <fullName evidence="13">GPI mannosyltransferase I</fullName>
    </alternativeName>
</protein>
<reference evidence="14 15" key="1">
    <citation type="journal article" date="2015" name="Genome Biol. Evol.">
        <title>Phylogenomic analyses indicate that early fungi evolved digesting cell walls of algal ancestors of land plants.</title>
        <authorList>
            <person name="Chang Y."/>
            <person name="Wang S."/>
            <person name="Sekimoto S."/>
            <person name="Aerts A.L."/>
            <person name="Choi C."/>
            <person name="Clum A."/>
            <person name="LaButti K.M."/>
            <person name="Lindquist E.A."/>
            <person name="Yee Ngan C."/>
            <person name="Ohm R.A."/>
            <person name="Salamov A.A."/>
            <person name="Grigoriev I.V."/>
            <person name="Spatafora J.W."/>
            <person name="Berbee M.L."/>
        </authorList>
    </citation>
    <scope>NUCLEOTIDE SEQUENCE [LARGE SCALE GENOMIC DNA]</scope>
    <source>
        <strain evidence="14 15">NRRL 28638</strain>
    </source>
</reference>
<dbReference type="GO" id="GO:0180041">
    <property type="term" value="F:dol-P-Man:GlcN-acyl-PI alpha-1,4-mannosyltransferase activity"/>
    <property type="evidence" value="ECO:0007669"/>
    <property type="project" value="EnsemblFungi"/>
</dbReference>
<evidence type="ECO:0000256" key="10">
    <source>
        <dbReference type="ARBA" id="ARBA00022989"/>
    </source>
</evidence>
<dbReference type="GO" id="GO:0005789">
    <property type="term" value="C:endoplasmic reticulum membrane"/>
    <property type="evidence" value="ECO:0007669"/>
    <property type="project" value="UniProtKB-SubCell"/>
</dbReference>
<feature type="transmembrane region" description="Helical" evidence="13">
    <location>
        <begin position="86"/>
        <end position="103"/>
    </location>
</feature>
<accession>A0A137PFX6</accession>
<dbReference type="GO" id="GO:0031505">
    <property type="term" value="P:fungal-type cell wall organization"/>
    <property type="evidence" value="ECO:0007669"/>
    <property type="project" value="EnsemblFungi"/>
</dbReference>
<evidence type="ECO:0000256" key="8">
    <source>
        <dbReference type="ARBA" id="ARBA00022692"/>
    </source>
</evidence>
<comment type="pathway">
    <text evidence="2 13">Glycolipid biosynthesis; glycosylphosphatidylinositol-anchor biosynthesis.</text>
</comment>
<dbReference type="EMBL" id="KQ964430">
    <property type="protein sequence ID" value="KXN73899.1"/>
    <property type="molecule type" value="Genomic_DNA"/>
</dbReference>
<evidence type="ECO:0000256" key="5">
    <source>
        <dbReference type="ARBA" id="ARBA00022502"/>
    </source>
</evidence>